<dbReference type="NCBIfam" id="NF033550">
    <property type="entry name" value="transpos_ISL3"/>
    <property type="match status" value="1"/>
</dbReference>
<protein>
    <recommendedName>
        <fullName evidence="6">Transposase</fullName>
    </recommendedName>
</protein>
<name>A0A1B1YLS9_THEST</name>
<evidence type="ECO:0000313" key="5">
    <source>
        <dbReference type="Proteomes" id="UP000092931"/>
    </source>
</evidence>
<dbReference type="Pfam" id="PF14690">
    <property type="entry name" value="Zn_ribbon_ISL3"/>
    <property type="match status" value="1"/>
</dbReference>
<evidence type="ECO:0008006" key="6">
    <source>
        <dbReference type="Google" id="ProtNLM"/>
    </source>
</evidence>
<dbReference type="InterPro" id="IPR032877">
    <property type="entry name" value="Transposase_HTH"/>
</dbReference>
<accession>A0A1B1YLS9</accession>
<evidence type="ECO:0000259" key="2">
    <source>
        <dbReference type="Pfam" id="PF13542"/>
    </source>
</evidence>
<organism evidence="4 5">
    <name type="scientific">Thermoclostridium stercorarium subsp. leptospartum DSM 9219</name>
    <dbReference type="NCBI Taxonomy" id="1346611"/>
    <lineage>
        <taxon>Bacteria</taxon>
        <taxon>Bacillati</taxon>
        <taxon>Bacillota</taxon>
        <taxon>Clostridia</taxon>
        <taxon>Eubacteriales</taxon>
        <taxon>Oscillospiraceae</taxon>
        <taxon>Thermoclostridium</taxon>
    </lineage>
</organism>
<feature type="domain" description="Transposase IS204/IS1001/IS1096/IS1165 zinc-finger" evidence="3">
    <location>
        <begin position="32"/>
        <end position="76"/>
    </location>
</feature>
<dbReference type="InterPro" id="IPR002560">
    <property type="entry name" value="Transposase_DDE"/>
</dbReference>
<dbReference type="AlphaFoldDB" id="A0A1B1YLS9"/>
<dbReference type="PANTHER" id="PTHR33498:SF1">
    <property type="entry name" value="TRANSPOSASE FOR INSERTION SEQUENCE ELEMENT IS1557"/>
    <property type="match status" value="1"/>
</dbReference>
<dbReference type="PANTHER" id="PTHR33498">
    <property type="entry name" value="TRANSPOSASE FOR INSERTION SEQUENCE ELEMENT IS1557"/>
    <property type="match status" value="1"/>
</dbReference>
<reference evidence="4 5" key="1">
    <citation type="submission" date="2016-02" db="EMBL/GenBank/DDBJ databases">
        <title>Comparison of Clostridium stercorarium subspecies using comparative genomics and transcriptomics.</title>
        <authorList>
            <person name="Schellenberg J."/>
            <person name="Thallinger G."/>
            <person name="Levin D.B."/>
            <person name="Zhang X."/>
            <person name="Alvare G."/>
            <person name="Fristensky B."/>
            <person name="Sparling R."/>
        </authorList>
    </citation>
    <scope>NUCLEOTIDE SEQUENCE [LARGE SCALE GENOMIC DNA]</scope>
    <source>
        <strain evidence="4 5">DSM 9219</strain>
    </source>
</reference>
<sequence length="437" mass="51021">MNALNLPEFKVIGTQENDHDILFIVEAKNPPYCCPECGSIFIYKHGKTERFVRDLNAFGKRVGINIIGNRYKCQDCSTTFSESYQSIDDRDKITIRLRNYIQEQSLKKPFANIADEFGISPTTVKRIFTEYVKEQEAQMIFTTPRILGIDEVHLNKQMRAVFTDIEGLKVLDILPKRNKENVIAFLTKLPDKNAIEVVTTDMWQPYKDAVLMVIPHAKLVVDKFHVIQYANIAMENARKSFRSTLTDKQRKQLMHERFILLKNKEYLTPQEQWNLQIWFVTFPTLKVAYNLKEGLRDMYLCKTREQAIEYYRQWKSSIPKDMQPFLDIAKIIDNWSTEIFNYFDYFVTNAFTESINNLIKHIEKAGRGYSFEVLRAKVLFGTKATIKPKFGEQAFGPMDNTFSNMLYGSFNYSPPKLIEGFGVSIPQLLKVIERDEF</sequence>
<dbReference type="InterPro" id="IPR029261">
    <property type="entry name" value="Transposase_Znf"/>
</dbReference>
<dbReference type="InterPro" id="IPR047951">
    <property type="entry name" value="Transpos_ISL3"/>
</dbReference>
<dbReference type="EMBL" id="CP014673">
    <property type="protein sequence ID" value="ANX01674.1"/>
    <property type="molecule type" value="Genomic_DNA"/>
</dbReference>
<evidence type="ECO:0000259" key="1">
    <source>
        <dbReference type="Pfam" id="PF01610"/>
    </source>
</evidence>
<feature type="domain" description="Transposase IS204/IS1001/IS1096/IS1165 DDE" evidence="1">
    <location>
        <begin position="147"/>
        <end position="377"/>
    </location>
</feature>
<evidence type="ECO:0000313" key="4">
    <source>
        <dbReference type="EMBL" id="ANX01674.1"/>
    </source>
</evidence>
<proteinExistence type="predicted"/>
<dbReference type="Pfam" id="PF13542">
    <property type="entry name" value="HTH_Tnp_ISL3"/>
    <property type="match status" value="1"/>
</dbReference>
<gene>
    <name evidence="4" type="ORF">CSTERLE_08825</name>
</gene>
<feature type="domain" description="Transposase IS204/IS1001/IS1096/IS1165 helix-turn-helix" evidence="2">
    <location>
        <begin position="84"/>
        <end position="132"/>
    </location>
</feature>
<dbReference type="Pfam" id="PF01610">
    <property type="entry name" value="DDE_Tnp_ISL3"/>
    <property type="match status" value="1"/>
</dbReference>
<dbReference type="RefSeq" id="WP_083197763.1">
    <property type="nucleotide sequence ID" value="NZ_CP014673.1"/>
</dbReference>
<evidence type="ECO:0000259" key="3">
    <source>
        <dbReference type="Pfam" id="PF14690"/>
    </source>
</evidence>
<dbReference type="Proteomes" id="UP000092931">
    <property type="component" value="Chromosome"/>
</dbReference>